<organism evidence="1 2">
    <name type="scientific">Cohnella lupini</name>
    <dbReference type="NCBI Taxonomy" id="1294267"/>
    <lineage>
        <taxon>Bacteria</taxon>
        <taxon>Bacillati</taxon>
        <taxon>Bacillota</taxon>
        <taxon>Bacilli</taxon>
        <taxon>Bacillales</taxon>
        <taxon>Paenibacillaceae</taxon>
        <taxon>Cohnella</taxon>
    </lineage>
</organism>
<protein>
    <submittedName>
        <fullName evidence="1">YheC/D-like protein</fullName>
    </submittedName>
</protein>
<comment type="caution">
    <text evidence="1">The sequence shown here is derived from an EMBL/GenBank/DDBJ whole genome shotgun (WGS) entry which is preliminary data.</text>
</comment>
<dbReference type="Proteomes" id="UP000256869">
    <property type="component" value="Unassembled WGS sequence"/>
</dbReference>
<dbReference type="RefSeq" id="WP_181907571.1">
    <property type="nucleotide sequence ID" value="NZ_QRDY01000020.1"/>
</dbReference>
<name>A0A3D9HZY7_9BACL</name>
<dbReference type="EMBL" id="QRDY01000020">
    <property type="protein sequence ID" value="RED54949.1"/>
    <property type="molecule type" value="Genomic_DNA"/>
</dbReference>
<proteinExistence type="predicted"/>
<accession>A0A3D9HZY7</accession>
<dbReference type="SUPFAM" id="SSF56059">
    <property type="entry name" value="Glutathione synthetase ATP-binding domain-like"/>
    <property type="match status" value="1"/>
</dbReference>
<keyword evidence="2" id="KW-1185">Reference proteome</keyword>
<dbReference type="InterPro" id="IPR026838">
    <property type="entry name" value="YheC/D"/>
</dbReference>
<dbReference type="Gene3D" id="3.30.470.20">
    <property type="entry name" value="ATP-grasp fold, B domain"/>
    <property type="match status" value="1"/>
</dbReference>
<sequence length="261" mass="29666">MNKQTAIHNKWIKTRIMNRSASLAAHIPTTWLLSEEAMKRMLDSRGMVYVKPVTGSLGIGVMKIEKLRGSWLVQDGRTRSFYSSYKALYKWLRKRINGKPYMVQRGIRMLKDQGRPIDFRVMIQKGRKNGWKVTGVAARVAHPRLAVTNGSQGGSIHGARSILKRTAGSDNASRLLKKFNYLAHLTARELGNVYPRMQELGLDIAVDDNHRSWILEVNTKPDPCPFTKLDDTSMLREIVRYARGYGKTYELKCMKARKGGG</sequence>
<evidence type="ECO:0000313" key="2">
    <source>
        <dbReference type="Proteomes" id="UP000256869"/>
    </source>
</evidence>
<dbReference type="Pfam" id="PF14398">
    <property type="entry name" value="ATPgrasp_YheCD"/>
    <property type="match status" value="1"/>
</dbReference>
<dbReference type="AlphaFoldDB" id="A0A3D9HZY7"/>
<evidence type="ECO:0000313" key="1">
    <source>
        <dbReference type="EMBL" id="RED54949.1"/>
    </source>
</evidence>
<reference evidence="1 2" key="1">
    <citation type="submission" date="2018-07" db="EMBL/GenBank/DDBJ databases">
        <title>Genomic Encyclopedia of Type Strains, Phase III (KMG-III): the genomes of soil and plant-associated and newly described type strains.</title>
        <authorList>
            <person name="Whitman W."/>
        </authorList>
    </citation>
    <scope>NUCLEOTIDE SEQUENCE [LARGE SCALE GENOMIC DNA]</scope>
    <source>
        <strain evidence="1 2">CECT 8236</strain>
    </source>
</reference>
<gene>
    <name evidence="1" type="ORF">DFP95_12042</name>
</gene>